<feature type="domain" description="Aminoacyl-transfer RNA synthetases class-II family profile" evidence="10">
    <location>
        <begin position="32"/>
        <end position="472"/>
    </location>
</feature>
<dbReference type="GO" id="GO:0005524">
    <property type="term" value="F:ATP binding"/>
    <property type="evidence" value="ECO:0007669"/>
    <property type="project" value="UniProtKB-KW"/>
</dbReference>
<evidence type="ECO:0000256" key="3">
    <source>
        <dbReference type="ARBA" id="ARBA00022598"/>
    </source>
</evidence>
<dbReference type="EC" id="6.1.1.15" evidence="1 9"/>
<dbReference type="InterPro" id="IPR006195">
    <property type="entry name" value="aa-tRNA-synth_II"/>
</dbReference>
<dbReference type="Pfam" id="PF03129">
    <property type="entry name" value="HGTP_anticodon"/>
    <property type="match status" value="1"/>
</dbReference>
<dbReference type="SUPFAM" id="SSF55681">
    <property type="entry name" value="Class II aaRS and biotin synthetases"/>
    <property type="match status" value="1"/>
</dbReference>
<dbReference type="InterPro" id="IPR007214">
    <property type="entry name" value="YbaK/aa-tRNA-synth-assoc-dom"/>
</dbReference>
<dbReference type="InterPro" id="IPR045864">
    <property type="entry name" value="aa-tRNA-synth_II/BPL/LPL"/>
</dbReference>
<evidence type="ECO:0000256" key="1">
    <source>
        <dbReference type="ARBA" id="ARBA00012831"/>
    </source>
</evidence>
<evidence type="ECO:0000256" key="8">
    <source>
        <dbReference type="ARBA" id="ARBA00047671"/>
    </source>
</evidence>
<dbReference type="InterPro" id="IPR036621">
    <property type="entry name" value="Anticodon-bd_dom_sf"/>
</dbReference>
<comment type="caution">
    <text evidence="11">The sequence shown here is derived from an EMBL/GenBank/DDBJ whole genome shotgun (WGS) entry which is preliminary data.</text>
</comment>
<evidence type="ECO:0000256" key="4">
    <source>
        <dbReference type="ARBA" id="ARBA00022741"/>
    </source>
</evidence>
<dbReference type="InterPro" id="IPR004500">
    <property type="entry name" value="Pro-tRNA-synth_IIa_bac-type"/>
</dbReference>
<gene>
    <name evidence="11" type="primary">proS</name>
    <name evidence="11" type="ORF">COX64_03785</name>
</gene>
<name>A0A2M7W193_9BACT</name>
<dbReference type="InterPro" id="IPR004154">
    <property type="entry name" value="Anticodon-bd"/>
</dbReference>
<evidence type="ECO:0000256" key="5">
    <source>
        <dbReference type="ARBA" id="ARBA00022840"/>
    </source>
</evidence>
<dbReference type="PROSITE" id="PS50862">
    <property type="entry name" value="AA_TRNA_LIGASE_II"/>
    <property type="match status" value="1"/>
</dbReference>
<dbReference type="PRINTS" id="PR01046">
    <property type="entry name" value="TRNASYNTHPRO"/>
</dbReference>
<dbReference type="AlphaFoldDB" id="A0A2M7W193"/>
<protein>
    <recommendedName>
        <fullName evidence="2 9">Proline--tRNA ligase</fullName>
        <ecNumber evidence="1 9">6.1.1.15</ecNumber>
    </recommendedName>
</protein>
<dbReference type="NCBIfam" id="TIGR00409">
    <property type="entry name" value="proS_fam_II"/>
    <property type="match status" value="1"/>
</dbReference>
<dbReference type="Gene3D" id="3.30.930.10">
    <property type="entry name" value="Bira Bifunctional Protein, Domain 2"/>
    <property type="match status" value="2"/>
</dbReference>
<dbReference type="InterPro" id="IPR002314">
    <property type="entry name" value="aa-tRNA-synt_IIb"/>
</dbReference>
<keyword evidence="4" id="KW-0547">Nucleotide-binding</keyword>
<dbReference type="GO" id="GO:0002161">
    <property type="term" value="F:aminoacyl-tRNA deacylase activity"/>
    <property type="evidence" value="ECO:0007669"/>
    <property type="project" value="InterPro"/>
</dbReference>
<dbReference type="InterPro" id="IPR050062">
    <property type="entry name" value="Pro-tRNA_synthetase"/>
</dbReference>
<dbReference type="SUPFAM" id="SSF55826">
    <property type="entry name" value="YbaK/ProRS associated domain"/>
    <property type="match status" value="1"/>
</dbReference>
<evidence type="ECO:0000313" key="11">
    <source>
        <dbReference type="EMBL" id="PJA13040.1"/>
    </source>
</evidence>
<organism evidence="11 12">
    <name type="scientific">Candidatus Dojkabacteria bacterium CG_4_10_14_0_2_um_filter_Dojkabacteria_WS6_41_15</name>
    <dbReference type="NCBI Taxonomy" id="2014249"/>
    <lineage>
        <taxon>Bacteria</taxon>
        <taxon>Candidatus Dojkabacteria</taxon>
    </lineage>
</organism>
<keyword evidence="6" id="KW-0648">Protein biosynthesis</keyword>
<dbReference type="Proteomes" id="UP000228952">
    <property type="component" value="Unassembled WGS sequence"/>
</dbReference>
<dbReference type="InterPro" id="IPR002316">
    <property type="entry name" value="Pro-tRNA-ligase_IIa"/>
</dbReference>
<evidence type="ECO:0000259" key="10">
    <source>
        <dbReference type="PROSITE" id="PS50862"/>
    </source>
</evidence>
<dbReference type="GO" id="GO:0005829">
    <property type="term" value="C:cytosol"/>
    <property type="evidence" value="ECO:0007669"/>
    <property type="project" value="TreeGrafter"/>
</dbReference>
<dbReference type="GO" id="GO:0004827">
    <property type="term" value="F:proline-tRNA ligase activity"/>
    <property type="evidence" value="ECO:0007669"/>
    <property type="project" value="UniProtKB-UniRule"/>
</dbReference>
<evidence type="ECO:0000313" key="12">
    <source>
        <dbReference type="Proteomes" id="UP000228952"/>
    </source>
</evidence>
<proteinExistence type="predicted"/>
<dbReference type="PANTHER" id="PTHR42753:SF2">
    <property type="entry name" value="PROLINE--TRNA LIGASE"/>
    <property type="match status" value="1"/>
</dbReference>
<dbReference type="Gene3D" id="3.40.50.800">
    <property type="entry name" value="Anticodon-binding domain"/>
    <property type="match status" value="1"/>
</dbReference>
<evidence type="ECO:0000256" key="2">
    <source>
        <dbReference type="ARBA" id="ARBA00019110"/>
    </source>
</evidence>
<dbReference type="EMBL" id="PFQB01000098">
    <property type="protein sequence ID" value="PJA13040.1"/>
    <property type="molecule type" value="Genomic_DNA"/>
</dbReference>
<dbReference type="Pfam" id="PF00587">
    <property type="entry name" value="tRNA-synt_2b"/>
    <property type="match status" value="1"/>
</dbReference>
<dbReference type="CDD" id="cd04334">
    <property type="entry name" value="ProRS-INS"/>
    <property type="match status" value="1"/>
</dbReference>
<dbReference type="GO" id="GO:0006433">
    <property type="term" value="P:prolyl-tRNA aminoacylation"/>
    <property type="evidence" value="ECO:0007669"/>
    <property type="project" value="UniProtKB-UniRule"/>
</dbReference>
<dbReference type="PANTHER" id="PTHR42753">
    <property type="entry name" value="MITOCHONDRIAL RIBOSOME PROTEIN L39/PROLYL-TRNA LIGASE FAMILY MEMBER"/>
    <property type="match status" value="1"/>
</dbReference>
<keyword evidence="3 11" id="KW-0436">Ligase</keyword>
<keyword evidence="5" id="KW-0067">ATP-binding</keyword>
<dbReference type="Gene3D" id="3.90.960.10">
    <property type="entry name" value="YbaK/aminoacyl-tRNA synthetase-associated domain"/>
    <property type="match status" value="1"/>
</dbReference>
<evidence type="ECO:0000256" key="9">
    <source>
        <dbReference type="NCBIfam" id="TIGR00409"/>
    </source>
</evidence>
<accession>A0A2M7W193</accession>
<comment type="catalytic activity">
    <reaction evidence="8">
        <text>tRNA(Pro) + L-proline + ATP = L-prolyl-tRNA(Pro) + AMP + diphosphate</text>
        <dbReference type="Rhea" id="RHEA:14305"/>
        <dbReference type="Rhea" id="RHEA-COMP:9700"/>
        <dbReference type="Rhea" id="RHEA-COMP:9702"/>
        <dbReference type="ChEBI" id="CHEBI:30616"/>
        <dbReference type="ChEBI" id="CHEBI:33019"/>
        <dbReference type="ChEBI" id="CHEBI:60039"/>
        <dbReference type="ChEBI" id="CHEBI:78442"/>
        <dbReference type="ChEBI" id="CHEBI:78532"/>
        <dbReference type="ChEBI" id="CHEBI:456215"/>
        <dbReference type="EC" id="6.1.1.15"/>
    </reaction>
</comment>
<dbReference type="SUPFAM" id="SSF52954">
    <property type="entry name" value="Class II aaRS ABD-related"/>
    <property type="match status" value="1"/>
</dbReference>
<reference evidence="12" key="1">
    <citation type="submission" date="2017-09" db="EMBL/GenBank/DDBJ databases">
        <title>Depth-based differentiation of microbial function through sediment-hosted aquifers and enrichment of novel symbionts in the deep terrestrial subsurface.</title>
        <authorList>
            <person name="Probst A.J."/>
            <person name="Ladd B."/>
            <person name="Jarett J.K."/>
            <person name="Geller-Mcgrath D.E."/>
            <person name="Sieber C.M.K."/>
            <person name="Emerson J.B."/>
            <person name="Anantharaman K."/>
            <person name="Thomas B.C."/>
            <person name="Malmstrom R."/>
            <person name="Stieglmeier M."/>
            <person name="Klingl A."/>
            <person name="Woyke T."/>
            <person name="Ryan C.M."/>
            <person name="Banfield J.F."/>
        </authorList>
    </citation>
    <scope>NUCLEOTIDE SEQUENCE [LARGE SCALE GENOMIC DNA]</scope>
</reference>
<evidence type="ECO:0000256" key="7">
    <source>
        <dbReference type="ARBA" id="ARBA00023146"/>
    </source>
</evidence>
<dbReference type="Pfam" id="PF04073">
    <property type="entry name" value="tRNA_edit"/>
    <property type="match status" value="1"/>
</dbReference>
<evidence type="ECO:0000256" key="6">
    <source>
        <dbReference type="ARBA" id="ARBA00022917"/>
    </source>
</evidence>
<dbReference type="InterPro" id="IPR036754">
    <property type="entry name" value="YbaK/aa-tRNA-synt-asso_dom_sf"/>
</dbReference>
<keyword evidence="7" id="KW-0030">Aminoacyl-tRNA synthetase</keyword>
<sequence length="579" mass="65153">MKFSKMLTKTLKSSKTFDSINATYLTRGGFIDQTMSGVYSYLPLGWRVLHKIENIVREEMDTIAEEVFLPSMVPFDIWQTTGRIDSVDVLMKAVPANAMSKERNDAEYILNCTHEDTITPIAKKFATSYRELPKAVYQIQTKFRNEARAKAGILRGREFRMKDLYSFHASVEDFKRYYEKSKEVYMSAFKRLGLGKDTVIAAASGGDFTDDYSHEFQTKCEAGEDTLFYVSSTQETFNKEIAPAKAVKLSKDTKQKPLEKVFGEGIIGVDDLCKFMGITPEETTKTLIFETENGPIICSIRGDYDVNELKLKKVAGVKSLKLASEKVVKKVTGSIIGYAGVYNLPKGIPVYIDDSSADLVNFETGANEAHYHMKNMNWDRDVKRPAKFYDIKVAKVGDIYPETGEVYDTFRAAEVGNIFPLYTRFSDAVGYKYTDDKGNLQPVYMGSYGLGTTRVMGVLVEKFHDDKGIIWPIQVAPYIVHLVTLGESTEVMELATRVYDNLLKNKVEIVWDDRTSVSAGEKFTDADLIGCPIRLTISARSLEKNGVEIKARSRAESKIISEVEVLKSVETLADELLNE</sequence>